<accession>A0ABT0NJ57</accession>
<sequence>MTAKQYLSQAYRLNERINSDLSELDRLRDLAISLSSVNYDGIRVSSTRSTEAPFEKTICKIIDAEKKINAEIERLVDLKAEISGAISQLANVDEQLLLRFRYINNYGWEKIAVLMSVSMRTVHRIHASALRDFQPPA</sequence>
<dbReference type="Pfam" id="PF07374">
    <property type="entry name" value="DUF1492"/>
    <property type="match status" value="1"/>
</dbReference>
<dbReference type="InterPro" id="IPR010861">
    <property type="entry name" value="DUF1492"/>
</dbReference>
<organism evidence="2 3">
    <name type="scientific">Ruminococcus bromii</name>
    <dbReference type="NCBI Taxonomy" id="40518"/>
    <lineage>
        <taxon>Bacteria</taxon>
        <taxon>Bacillati</taxon>
        <taxon>Bacillota</taxon>
        <taxon>Clostridia</taxon>
        <taxon>Eubacteriales</taxon>
        <taxon>Oscillospiraceae</taxon>
        <taxon>Ruminococcus</taxon>
    </lineage>
</organism>
<dbReference type="RefSeq" id="WP_249377175.1">
    <property type="nucleotide sequence ID" value="NZ_SNUZ01000013.1"/>
</dbReference>
<protein>
    <submittedName>
        <fullName evidence="2">DUF1492 domain-containing protein</fullName>
    </submittedName>
</protein>
<evidence type="ECO:0000256" key="1">
    <source>
        <dbReference type="SAM" id="Coils"/>
    </source>
</evidence>
<evidence type="ECO:0000313" key="3">
    <source>
        <dbReference type="Proteomes" id="UP001056693"/>
    </source>
</evidence>
<evidence type="ECO:0000313" key="2">
    <source>
        <dbReference type="EMBL" id="MCL3788294.1"/>
    </source>
</evidence>
<reference evidence="2 3" key="1">
    <citation type="submission" date="2019-03" db="EMBL/GenBank/DDBJ databases">
        <authorList>
            <person name="Molinero N."/>
            <person name="Sanchez B."/>
            <person name="Walker A."/>
            <person name="Duncan S."/>
            <person name="Delgado S."/>
            <person name="Margolles A."/>
        </authorList>
    </citation>
    <scope>NUCLEOTIDE SEQUENCE [LARGE SCALE GENOMIC DNA]</scope>
    <source>
        <strain evidence="2 3">IPLA60002</strain>
    </source>
</reference>
<feature type="coiled-coil region" evidence="1">
    <location>
        <begin position="61"/>
        <end position="95"/>
    </location>
</feature>
<dbReference type="Proteomes" id="UP001056693">
    <property type="component" value="Unassembled WGS sequence"/>
</dbReference>
<comment type="caution">
    <text evidence="2">The sequence shown here is derived from an EMBL/GenBank/DDBJ whole genome shotgun (WGS) entry which is preliminary data.</text>
</comment>
<gene>
    <name evidence="2" type="ORF">E2N93_09835</name>
</gene>
<keyword evidence="3" id="KW-1185">Reference proteome</keyword>
<dbReference type="Gene3D" id="1.20.140.160">
    <property type="match status" value="1"/>
</dbReference>
<dbReference type="SUPFAM" id="SSF88659">
    <property type="entry name" value="Sigma3 and sigma4 domains of RNA polymerase sigma factors"/>
    <property type="match status" value="1"/>
</dbReference>
<name>A0ABT0NJ57_9FIRM</name>
<dbReference type="InterPro" id="IPR013324">
    <property type="entry name" value="RNA_pol_sigma_r3/r4-like"/>
</dbReference>
<dbReference type="EMBL" id="SNUZ01000013">
    <property type="protein sequence ID" value="MCL3788294.1"/>
    <property type="molecule type" value="Genomic_DNA"/>
</dbReference>
<proteinExistence type="predicted"/>
<keyword evidence="1" id="KW-0175">Coiled coil</keyword>